<dbReference type="AlphaFoldDB" id="A0A086J8W2"/>
<name>A0A086J8W2_TOXGO</name>
<organism evidence="1 2">
    <name type="scientific">Toxoplasma gondii p89</name>
    <dbReference type="NCBI Taxonomy" id="943119"/>
    <lineage>
        <taxon>Eukaryota</taxon>
        <taxon>Sar</taxon>
        <taxon>Alveolata</taxon>
        <taxon>Apicomplexa</taxon>
        <taxon>Conoidasida</taxon>
        <taxon>Coccidia</taxon>
        <taxon>Eucoccidiorida</taxon>
        <taxon>Eimeriorina</taxon>
        <taxon>Sarcocystidae</taxon>
        <taxon>Toxoplasma</taxon>
    </lineage>
</organism>
<dbReference type="VEuPathDB" id="ToxoDB:TGP89_281600"/>
<sequence>MLCFCSRNVWRCFVNLLTLSSTSYLVTACKSFFQMTWSPHVLHFYSRLSKFTKRIGCHLNKMKASTLSMLLFGIMAEGFSPAVGQGMAGEMIPDEQEIHDIINLVKARDGDRPIPSEKFQHDPNSLSDALPARDAVAPLAEKILAGNAFSLRHILFKHFLVFVRKQLWGNGKALSTPTFTSLQELEPIRAKRLARDDVKTRVTVRLGQFHQKPPSGFILELIIK</sequence>
<evidence type="ECO:0000313" key="2">
    <source>
        <dbReference type="Proteomes" id="UP000028828"/>
    </source>
</evidence>
<comment type="caution">
    <text evidence="1">The sequence shown here is derived from an EMBL/GenBank/DDBJ whole genome shotgun (WGS) entry which is preliminary data.</text>
</comment>
<evidence type="ECO:0000313" key="1">
    <source>
        <dbReference type="EMBL" id="KFG28580.1"/>
    </source>
</evidence>
<proteinExistence type="predicted"/>
<dbReference type="EMBL" id="AEYI02002338">
    <property type="protein sequence ID" value="KFG28580.1"/>
    <property type="molecule type" value="Genomic_DNA"/>
</dbReference>
<dbReference type="Proteomes" id="UP000028828">
    <property type="component" value="Unassembled WGS sequence"/>
</dbReference>
<accession>A0A086J8W2</accession>
<gene>
    <name evidence="1" type="ORF">TGP89_281600</name>
</gene>
<reference evidence="1 2" key="1">
    <citation type="submission" date="2014-03" db="EMBL/GenBank/DDBJ databases">
        <authorList>
            <person name="Sibley D."/>
            <person name="Venepally P."/>
            <person name="Karamycheva S."/>
            <person name="Hadjithomas M."/>
            <person name="Khan A."/>
            <person name="Brunk B."/>
            <person name="Roos D."/>
            <person name="Caler E."/>
            <person name="Lorenzi H."/>
        </authorList>
    </citation>
    <scope>NUCLEOTIDE SEQUENCE [LARGE SCALE GENOMIC DNA]</scope>
    <source>
        <strain evidence="2">p89</strain>
    </source>
</reference>
<dbReference type="OrthoDB" id="10336343at2759"/>
<protein>
    <submittedName>
        <fullName evidence="1">Uncharacterized protein</fullName>
    </submittedName>
</protein>
<dbReference type="PROSITE" id="PS51257">
    <property type="entry name" value="PROKAR_LIPOPROTEIN"/>
    <property type="match status" value="1"/>
</dbReference>